<dbReference type="PANTHER" id="PTHR37067:SF3">
    <property type="entry name" value="PX DOMAIN-CONTAINING PROTEIN"/>
    <property type="match status" value="1"/>
</dbReference>
<dbReference type="EMBL" id="JH598602">
    <property type="status" value="NOT_ANNOTATED_CDS"/>
    <property type="molecule type" value="Genomic_DNA"/>
</dbReference>
<dbReference type="PANTHER" id="PTHR37067">
    <property type="entry name" value="PX DOMAIN-CONTAINING PROTEIN"/>
    <property type="match status" value="1"/>
</dbReference>
<protein>
    <submittedName>
        <fullName evidence="1">Uncharacterized protein</fullName>
    </submittedName>
</protein>
<dbReference type="InParanoid" id="M4BQY6"/>
<dbReference type="AlphaFoldDB" id="M4BQY6"/>
<name>M4BQY6_HYAAE</name>
<reference evidence="1" key="2">
    <citation type="submission" date="2015-06" db="UniProtKB">
        <authorList>
            <consortium name="EnsemblProtists"/>
        </authorList>
    </citation>
    <scope>IDENTIFICATION</scope>
    <source>
        <strain evidence="1">Emoy2</strain>
    </source>
</reference>
<keyword evidence="2" id="KW-1185">Reference proteome</keyword>
<organism evidence="1 2">
    <name type="scientific">Hyaloperonospora arabidopsidis (strain Emoy2)</name>
    <name type="common">Downy mildew agent</name>
    <name type="synonym">Peronospora arabidopsidis</name>
    <dbReference type="NCBI Taxonomy" id="559515"/>
    <lineage>
        <taxon>Eukaryota</taxon>
        <taxon>Sar</taxon>
        <taxon>Stramenopiles</taxon>
        <taxon>Oomycota</taxon>
        <taxon>Peronosporomycetes</taxon>
        <taxon>Peronosporales</taxon>
        <taxon>Peronosporaceae</taxon>
        <taxon>Hyaloperonospora</taxon>
    </lineage>
</organism>
<dbReference type="Proteomes" id="UP000011713">
    <property type="component" value="Unassembled WGS sequence"/>
</dbReference>
<reference evidence="2" key="1">
    <citation type="journal article" date="2010" name="Science">
        <title>Signatures of adaptation to obligate biotrophy in the Hyaloperonospora arabidopsidis genome.</title>
        <authorList>
            <person name="Baxter L."/>
            <person name="Tripathy S."/>
            <person name="Ishaque N."/>
            <person name="Boot N."/>
            <person name="Cabral A."/>
            <person name="Kemen E."/>
            <person name="Thines M."/>
            <person name="Ah-Fong A."/>
            <person name="Anderson R."/>
            <person name="Badejoko W."/>
            <person name="Bittner-Eddy P."/>
            <person name="Boore J.L."/>
            <person name="Chibucos M.C."/>
            <person name="Coates M."/>
            <person name="Dehal P."/>
            <person name="Delehaunty K."/>
            <person name="Dong S."/>
            <person name="Downton P."/>
            <person name="Dumas B."/>
            <person name="Fabro G."/>
            <person name="Fronick C."/>
            <person name="Fuerstenberg S.I."/>
            <person name="Fulton L."/>
            <person name="Gaulin E."/>
            <person name="Govers F."/>
            <person name="Hughes L."/>
            <person name="Humphray S."/>
            <person name="Jiang R.H."/>
            <person name="Judelson H."/>
            <person name="Kamoun S."/>
            <person name="Kyung K."/>
            <person name="Meijer H."/>
            <person name="Minx P."/>
            <person name="Morris P."/>
            <person name="Nelson J."/>
            <person name="Phuntumart V."/>
            <person name="Qutob D."/>
            <person name="Rehmany A."/>
            <person name="Rougon-Cardoso A."/>
            <person name="Ryden P."/>
            <person name="Torto-Alalibo T."/>
            <person name="Studholme D."/>
            <person name="Wang Y."/>
            <person name="Win J."/>
            <person name="Wood J."/>
            <person name="Clifton S.W."/>
            <person name="Rogers J."/>
            <person name="Van den Ackerveken G."/>
            <person name="Jones J.D."/>
            <person name="McDowell J.M."/>
            <person name="Beynon J."/>
            <person name="Tyler B.M."/>
        </authorList>
    </citation>
    <scope>NUCLEOTIDE SEQUENCE [LARGE SCALE GENOMIC DNA]</scope>
    <source>
        <strain evidence="2">Emoy2</strain>
    </source>
</reference>
<sequence length="171" mass="19053">MIKVGGWFKAKRVRVRAYFAEKNPVCTPSDRWWIYIMIAGAFAARATVTFKHLQGHSVTVSMQREHLKSLMLSYIECVSAKEVSNVMKSVTTLFINAINGIDEIVAERDPNNRGTDSGLQSSTRAPQDLVLIRNSVCDCEESEGAPSGALDSLRDRFDRAGARRAVECREV</sequence>
<dbReference type="STRING" id="559515.M4BQY6"/>
<accession>M4BQY6</accession>
<evidence type="ECO:0000313" key="2">
    <source>
        <dbReference type="Proteomes" id="UP000011713"/>
    </source>
</evidence>
<dbReference type="EnsemblProtists" id="HpaT808825">
    <property type="protein sequence ID" value="HpaP808825"/>
    <property type="gene ID" value="HpaG808825"/>
</dbReference>
<proteinExistence type="predicted"/>
<dbReference type="VEuPathDB" id="FungiDB:HpaG808825"/>
<dbReference type="HOGENOM" id="CLU_1565883_0_0_1"/>
<evidence type="ECO:0000313" key="1">
    <source>
        <dbReference type="EnsemblProtists" id="HpaP808825"/>
    </source>
</evidence>